<feature type="transmembrane region" description="Helical" evidence="9">
    <location>
        <begin position="124"/>
        <end position="143"/>
    </location>
</feature>
<feature type="transmembrane region" description="Helical" evidence="9">
    <location>
        <begin position="222"/>
        <end position="244"/>
    </location>
</feature>
<dbReference type="GO" id="GO:0005886">
    <property type="term" value="C:plasma membrane"/>
    <property type="evidence" value="ECO:0007669"/>
    <property type="project" value="UniProtKB-SubCell"/>
</dbReference>
<feature type="transmembrane region" description="Helical" evidence="9">
    <location>
        <begin position="192"/>
        <end position="210"/>
    </location>
</feature>
<dbReference type="GO" id="GO:0016763">
    <property type="term" value="F:pentosyltransferase activity"/>
    <property type="evidence" value="ECO:0007669"/>
    <property type="project" value="TreeGrafter"/>
</dbReference>
<dbReference type="InterPro" id="IPR038731">
    <property type="entry name" value="RgtA/B/C-like"/>
</dbReference>
<feature type="transmembrane region" description="Helical" evidence="9">
    <location>
        <begin position="264"/>
        <end position="288"/>
    </location>
</feature>
<evidence type="ECO:0000259" key="10">
    <source>
        <dbReference type="Pfam" id="PF13231"/>
    </source>
</evidence>
<evidence type="ECO:0000256" key="1">
    <source>
        <dbReference type="ARBA" id="ARBA00004651"/>
    </source>
</evidence>
<comment type="subcellular location">
    <subcellularLocation>
        <location evidence="1">Cell membrane</location>
        <topology evidence="1">Multi-pass membrane protein</topology>
    </subcellularLocation>
</comment>
<keyword evidence="6 9" id="KW-1133">Transmembrane helix</keyword>
<evidence type="ECO:0000256" key="3">
    <source>
        <dbReference type="ARBA" id="ARBA00022676"/>
    </source>
</evidence>
<gene>
    <name evidence="11" type="ORF">HNR15_000299</name>
</gene>
<keyword evidence="4" id="KW-0808">Transferase</keyword>
<keyword evidence="2" id="KW-1003">Cell membrane</keyword>
<feature type="transmembrane region" description="Helical" evidence="9">
    <location>
        <begin position="31"/>
        <end position="51"/>
    </location>
</feature>
<name>A0A853D7G9_9MICO</name>
<dbReference type="EMBL" id="JACCFW010000001">
    <property type="protein sequence ID" value="NYJ73336.1"/>
    <property type="molecule type" value="Genomic_DNA"/>
</dbReference>
<feature type="transmembrane region" description="Helical" evidence="9">
    <location>
        <begin position="92"/>
        <end position="112"/>
    </location>
</feature>
<evidence type="ECO:0000256" key="4">
    <source>
        <dbReference type="ARBA" id="ARBA00022679"/>
    </source>
</evidence>
<evidence type="ECO:0000256" key="7">
    <source>
        <dbReference type="ARBA" id="ARBA00023136"/>
    </source>
</evidence>
<evidence type="ECO:0000313" key="11">
    <source>
        <dbReference type="EMBL" id="NYJ73336.1"/>
    </source>
</evidence>
<dbReference type="PANTHER" id="PTHR33908">
    <property type="entry name" value="MANNOSYLTRANSFERASE YKCB-RELATED"/>
    <property type="match status" value="1"/>
</dbReference>
<proteinExistence type="predicted"/>
<evidence type="ECO:0000256" key="2">
    <source>
        <dbReference type="ARBA" id="ARBA00022475"/>
    </source>
</evidence>
<feature type="transmembrane region" description="Helical" evidence="9">
    <location>
        <begin position="351"/>
        <end position="370"/>
    </location>
</feature>
<dbReference type="RefSeq" id="WP_179478529.1">
    <property type="nucleotide sequence ID" value="NZ_JACCFW010000001.1"/>
</dbReference>
<evidence type="ECO:0000256" key="9">
    <source>
        <dbReference type="SAM" id="Phobius"/>
    </source>
</evidence>
<evidence type="ECO:0000313" key="12">
    <source>
        <dbReference type="Proteomes" id="UP000571817"/>
    </source>
</evidence>
<dbReference type="InterPro" id="IPR050297">
    <property type="entry name" value="LipidA_mod_glycosyltrf_83"/>
</dbReference>
<reference evidence="11 12" key="1">
    <citation type="submission" date="2020-07" db="EMBL/GenBank/DDBJ databases">
        <title>Sequencing the genomes of 1000 actinobacteria strains.</title>
        <authorList>
            <person name="Klenk H.-P."/>
        </authorList>
    </citation>
    <scope>NUCLEOTIDE SEQUENCE [LARGE SCALE GENOMIC DNA]</scope>
    <source>
        <strain evidence="11 12">DSM 29531</strain>
    </source>
</reference>
<keyword evidence="7 9" id="KW-0472">Membrane</keyword>
<feature type="region of interest" description="Disordered" evidence="8">
    <location>
        <begin position="1"/>
        <end position="20"/>
    </location>
</feature>
<keyword evidence="3" id="KW-0328">Glycosyltransferase</keyword>
<protein>
    <recommendedName>
        <fullName evidence="10">Glycosyltransferase RgtA/B/C/D-like domain-containing protein</fullName>
    </recommendedName>
</protein>
<sequence length="518" mass="54613">MSLAQGRPARRGHRSSWPAGGLDGSRSFGPAAAVAAVQFAVLAAFSGGYGYHRDEMYFIVSGGHPAWGYPDQPPLVPLLAWLMHHLDPGSLVVLRLPSAVACAATTLVASLVAREVGADRRGELVAAACTAVSGFALAVGHIVSTTTFDLLSTTVLLWLLLRAVRHDSTGAARARNRDLVLAGVTAGVGCQFKPQVALVAVVAVIVLAAVGPRTMLRTRGFAAGVVTAVVIAGPYVVWQAVHGWPQLTVAGNVAGSAEGGRVGFLPFQLVMVSPVLVPVWIAGLIAPWRRPGLRTARFVPLTYAVLAVVYLLGDGKAYYLAGIYPALLGLGATSTVEWLRGGRSMLRPALLIVAVAVSALISAGVALPVVPQRSLQGSLAMALNPDIGEEVGWPRFTTTVAAAWRSIPPARRSDTAVFTGNYGEASDINLFGAAHGLPQAYSGQNAYSEWPPPPDHDTSVLLLGYEGSEAAPYFTDCATLARIDNGDHLDNQEQGIPVLLCRVPRPWSAIWRDVRHYD</sequence>
<accession>A0A853D7G9</accession>
<dbReference type="PANTHER" id="PTHR33908:SF11">
    <property type="entry name" value="MEMBRANE PROTEIN"/>
    <property type="match status" value="1"/>
</dbReference>
<dbReference type="GO" id="GO:0009103">
    <property type="term" value="P:lipopolysaccharide biosynthetic process"/>
    <property type="evidence" value="ECO:0007669"/>
    <property type="project" value="UniProtKB-ARBA"/>
</dbReference>
<feature type="transmembrane region" description="Helical" evidence="9">
    <location>
        <begin position="295"/>
        <end position="312"/>
    </location>
</feature>
<feature type="transmembrane region" description="Helical" evidence="9">
    <location>
        <begin position="318"/>
        <end position="339"/>
    </location>
</feature>
<dbReference type="Pfam" id="PF13231">
    <property type="entry name" value="PMT_2"/>
    <property type="match status" value="1"/>
</dbReference>
<dbReference type="AlphaFoldDB" id="A0A853D7G9"/>
<dbReference type="Proteomes" id="UP000571817">
    <property type="component" value="Unassembled WGS sequence"/>
</dbReference>
<evidence type="ECO:0000256" key="8">
    <source>
        <dbReference type="SAM" id="MobiDB-lite"/>
    </source>
</evidence>
<feature type="domain" description="Glycosyltransferase RgtA/B/C/D-like" evidence="10">
    <location>
        <begin position="71"/>
        <end position="238"/>
    </location>
</feature>
<evidence type="ECO:0000256" key="5">
    <source>
        <dbReference type="ARBA" id="ARBA00022692"/>
    </source>
</evidence>
<evidence type="ECO:0000256" key="6">
    <source>
        <dbReference type="ARBA" id="ARBA00022989"/>
    </source>
</evidence>
<keyword evidence="12" id="KW-1185">Reference proteome</keyword>
<comment type="caution">
    <text evidence="11">The sequence shown here is derived from an EMBL/GenBank/DDBJ whole genome shotgun (WGS) entry which is preliminary data.</text>
</comment>
<keyword evidence="5 9" id="KW-0812">Transmembrane</keyword>
<organism evidence="11 12">
    <name type="scientific">Allobranchiibius huperziae</name>
    <dbReference type="NCBI Taxonomy" id="1874116"/>
    <lineage>
        <taxon>Bacteria</taxon>
        <taxon>Bacillati</taxon>
        <taxon>Actinomycetota</taxon>
        <taxon>Actinomycetes</taxon>
        <taxon>Micrococcales</taxon>
        <taxon>Dermacoccaceae</taxon>
        <taxon>Allobranchiibius</taxon>
    </lineage>
</organism>